<organism evidence="1 2">
    <name type="scientific">Gloeothece verrucosa (strain PCC 7822)</name>
    <name type="common">Cyanothece sp. (strain PCC 7822)</name>
    <dbReference type="NCBI Taxonomy" id="497965"/>
    <lineage>
        <taxon>Bacteria</taxon>
        <taxon>Bacillati</taxon>
        <taxon>Cyanobacteriota</taxon>
        <taxon>Cyanophyceae</taxon>
        <taxon>Oscillatoriophycideae</taxon>
        <taxon>Chroococcales</taxon>
        <taxon>Aphanothecaceae</taxon>
        <taxon>Gloeothece</taxon>
        <taxon>Gloeothece verrucosa</taxon>
    </lineage>
</organism>
<sequence>MISGYFGDEDGLFFEIELLAADGLELAVDAMFDTGFSGWLAINEQDLDALGWIYVDQQTMRTAQGDSQFDVFLGKMRINGNEFEVPVHVGQGLSEVLLGRQWLKTHRLVVDMSSSVLTLGN</sequence>
<evidence type="ECO:0000313" key="1">
    <source>
        <dbReference type="EMBL" id="ADN18105.1"/>
    </source>
</evidence>
<accession>E0UMC5</accession>
<keyword evidence="1" id="KW-0614">Plasmid</keyword>
<geneLocation type="plasmid" evidence="1 2">
    <name>Cy782202</name>
</geneLocation>
<evidence type="ECO:0000313" key="2">
    <source>
        <dbReference type="Proteomes" id="UP000008206"/>
    </source>
</evidence>
<proteinExistence type="predicted"/>
<dbReference type="EMBL" id="CP002200">
    <property type="protein sequence ID" value="ADN18105.1"/>
    <property type="molecule type" value="Genomic_DNA"/>
</dbReference>
<protein>
    <recommendedName>
        <fullName evidence="3">Aspartyl protease</fullName>
    </recommendedName>
</protein>
<dbReference type="AlphaFoldDB" id="E0UMC5"/>
<dbReference type="Proteomes" id="UP000008206">
    <property type="component" value="Plasmid Cy782202"/>
</dbReference>
<dbReference type="OrthoDB" id="460223at2"/>
<dbReference type="InterPro" id="IPR021109">
    <property type="entry name" value="Peptidase_aspartic_dom_sf"/>
</dbReference>
<keyword evidence="2" id="KW-1185">Reference proteome</keyword>
<name>E0UMC5_GLOV7</name>
<dbReference type="Gene3D" id="2.40.70.10">
    <property type="entry name" value="Acid Proteases"/>
    <property type="match status" value="1"/>
</dbReference>
<dbReference type="HOGENOM" id="CLU_164711_0_0_3"/>
<evidence type="ECO:0008006" key="3">
    <source>
        <dbReference type="Google" id="ProtNLM"/>
    </source>
</evidence>
<dbReference type="RefSeq" id="WP_013334853.1">
    <property type="nucleotide sequence ID" value="NC_014534.1"/>
</dbReference>
<reference evidence="2" key="1">
    <citation type="journal article" date="2011" name="MBio">
        <title>Novel metabolic attributes of the genus Cyanothece, comprising a group of unicellular nitrogen-fixing Cyanobacteria.</title>
        <authorList>
            <person name="Bandyopadhyay A."/>
            <person name="Elvitigala T."/>
            <person name="Welsh E."/>
            <person name="Stockel J."/>
            <person name="Liberton M."/>
            <person name="Min H."/>
            <person name="Sherman L.A."/>
            <person name="Pakrasi H.B."/>
        </authorList>
    </citation>
    <scope>NUCLEOTIDE SEQUENCE [LARGE SCALE GENOMIC DNA]</scope>
    <source>
        <strain evidence="2">PCC 7822</strain>
        <plasmid evidence="2">Cy782202</plasmid>
    </source>
</reference>
<dbReference type="KEGG" id="cyj:Cyan7822_6309"/>
<gene>
    <name evidence="1" type="ordered locus">Cyan7822_6309</name>
</gene>